<dbReference type="Proteomes" id="UP000273982">
    <property type="component" value="Chromosome"/>
</dbReference>
<dbReference type="KEGG" id="mros:EHO51_10345"/>
<name>A0A3G8M545_9HYPH</name>
<dbReference type="RefSeq" id="WP_124738828.1">
    <property type="nucleotide sequence ID" value="NZ_CP034086.1"/>
</dbReference>
<accession>A0A3G8M545</accession>
<evidence type="ECO:0000313" key="2">
    <source>
        <dbReference type="Proteomes" id="UP000273982"/>
    </source>
</evidence>
<dbReference type="AlphaFoldDB" id="A0A3G8M545"/>
<protein>
    <submittedName>
        <fullName evidence="1">Uncharacterized protein</fullName>
    </submittedName>
</protein>
<proteinExistence type="predicted"/>
<gene>
    <name evidence="1" type="ORF">EHO51_10345</name>
</gene>
<organism evidence="1 2">
    <name type="scientific">Methylocystis rosea</name>
    <dbReference type="NCBI Taxonomy" id="173366"/>
    <lineage>
        <taxon>Bacteria</taxon>
        <taxon>Pseudomonadati</taxon>
        <taxon>Pseudomonadota</taxon>
        <taxon>Alphaproteobacteria</taxon>
        <taxon>Hyphomicrobiales</taxon>
        <taxon>Methylocystaceae</taxon>
        <taxon>Methylocystis</taxon>
    </lineage>
</organism>
<dbReference type="EMBL" id="CP034086">
    <property type="protein sequence ID" value="AZG77103.1"/>
    <property type="molecule type" value="Genomic_DNA"/>
</dbReference>
<reference evidence="1 2" key="1">
    <citation type="submission" date="2018-11" db="EMBL/GenBank/DDBJ databases">
        <title>Genome squencing of methanotrophic bacteria isolated from alkaline groundwater in Korea.</title>
        <authorList>
            <person name="Nguyen L.N."/>
        </authorList>
    </citation>
    <scope>NUCLEOTIDE SEQUENCE [LARGE SCALE GENOMIC DNA]</scope>
    <source>
        <strain evidence="1 2">GW6</strain>
    </source>
</reference>
<sequence>MKLDSIRAIANAVLYEGYILYPYRPSSIKNRQRWTFGGVFPQAFDQQGDASRMETQVLLRGGEQAALNIHFRFLQVMTREVGQLATPTRELPEEGEPALTRVPSLHVDGRELLAWEEAIEREIDLGPLRPADIQEVATVLPFHFEGAHEIEPVRGADGCVAAVLIRTSHEIQGVVEARAEKLATDLWMLTIGIENVTPLSGAVRDERAAAQLRAFASTHAILTVEDGAFVSLLDPPDDLRGTAAQCRNVGAFPVLVGGQDNSAMLASPIILYDHPAIAPESPGDLFDGTEIDEILTLRILAMTDAEKREMACVDARARALLERTHALTAEDMARLHGVMRNHQSQASQIEPPPMGGDHEKPRLVSLLESGRSLCVGARVRLRPKSGGDIMDIALKDKIAVVEAIERDFEDRIHVAVTLIDDPGRDLGAAGFPGHRFFFSQEEIEPIAAGDGP</sequence>
<evidence type="ECO:0000313" key="1">
    <source>
        <dbReference type="EMBL" id="AZG77103.1"/>
    </source>
</evidence>